<gene>
    <name evidence="1" type="ORF">KI387_017874</name>
</gene>
<dbReference type="EMBL" id="JAHRHJ020000003">
    <property type="protein sequence ID" value="KAH9323235.1"/>
    <property type="molecule type" value="Genomic_DNA"/>
</dbReference>
<feature type="non-terminal residue" evidence="1">
    <location>
        <position position="1"/>
    </location>
</feature>
<comment type="caution">
    <text evidence="1">The sequence shown here is derived from an EMBL/GenBank/DDBJ whole genome shotgun (WGS) entry which is preliminary data.</text>
</comment>
<feature type="non-terminal residue" evidence="1">
    <location>
        <position position="73"/>
    </location>
</feature>
<dbReference type="AlphaFoldDB" id="A0AA38GLV0"/>
<proteinExistence type="predicted"/>
<sequence length="73" mass="8152">PSPQDEYDQDFGEPVGDATIGYMEFDEEEGTQGYASGQSYDIFTRSQGKEVNDAARIQIEKIMSNMPPTIAKR</sequence>
<keyword evidence="2" id="KW-1185">Reference proteome</keyword>
<name>A0AA38GLV0_TAXCH</name>
<reference evidence="1 2" key="1">
    <citation type="journal article" date="2021" name="Nat. Plants">
        <title>The Taxus genome provides insights into paclitaxel biosynthesis.</title>
        <authorList>
            <person name="Xiong X."/>
            <person name="Gou J."/>
            <person name="Liao Q."/>
            <person name="Li Y."/>
            <person name="Zhou Q."/>
            <person name="Bi G."/>
            <person name="Li C."/>
            <person name="Du R."/>
            <person name="Wang X."/>
            <person name="Sun T."/>
            <person name="Guo L."/>
            <person name="Liang H."/>
            <person name="Lu P."/>
            <person name="Wu Y."/>
            <person name="Zhang Z."/>
            <person name="Ro D.K."/>
            <person name="Shang Y."/>
            <person name="Huang S."/>
            <person name="Yan J."/>
        </authorList>
    </citation>
    <scope>NUCLEOTIDE SEQUENCE [LARGE SCALE GENOMIC DNA]</scope>
    <source>
        <strain evidence="1">Ta-2019</strain>
    </source>
</reference>
<evidence type="ECO:0000313" key="2">
    <source>
        <dbReference type="Proteomes" id="UP000824469"/>
    </source>
</evidence>
<organism evidence="1 2">
    <name type="scientific">Taxus chinensis</name>
    <name type="common">Chinese yew</name>
    <name type="synonym">Taxus wallichiana var. chinensis</name>
    <dbReference type="NCBI Taxonomy" id="29808"/>
    <lineage>
        <taxon>Eukaryota</taxon>
        <taxon>Viridiplantae</taxon>
        <taxon>Streptophyta</taxon>
        <taxon>Embryophyta</taxon>
        <taxon>Tracheophyta</taxon>
        <taxon>Spermatophyta</taxon>
        <taxon>Pinopsida</taxon>
        <taxon>Pinidae</taxon>
        <taxon>Conifers II</taxon>
        <taxon>Cupressales</taxon>
        <taxon>Taxaceae</taxon>
        <taxon>Taxus</taxon>
    </lineage>
</organism>
<accession>A0AA38GLV0</accession>
<dbReference type="Proteomes" id="UP000824469">
    <property type="component" value="Unassembled WGS sequence"/>
</dbReference>
<evidence type="ECO:0000313" key="1">
    <source>
        <dbReference type="EMBL" id="KAH9323235.1"/>
    </source>
</evidence>
<protein>
    <submittedName>
        <fullName evidence="1">Uncharacterized protein</fullName>
    </submittedName>
</protein>